<dbReference type="AlphaFoldDB" id="G2KMS3"/>
<dbReference type="InterPro" id="IPR038396">
    <property type="entry name" value="SpoIIAA-like_sf"/>
</dbReference>
<gene>
    <name evidence="1" type="ordered locus">MICA_113</name>
</gene>
<dbReference type="Gene3D" id="3.40.50.10600">
    <property type="entry name" value="SpoIIaa-like domains"/>
    <property type="match status" value="1"/>
</dbReference>
<dbReference type="STRING" id="856793.MICA_113"/>
<organism evidence="1 2">
    <name type="scientific">Micavibrio aeruginosavorus (strain ARL-13)</name>
    <dbReference type="NCBI Taxonomy" id="856793"/>
    <lineage>
        <taxon>Bacteria</taxon>
        <taxon>Pseudomonadati</taxon>
        <taxon>Bdellovibrionota</taxon>
        <taxon>Bdellovibrionia</taxon>
        <taxon>Bdellovibrionales</taxon>
        <taxon>Pseudobdellovibrionaceae</taxon>
        <taxon>Micavibrio</taxon>
    </lineage>
</organism>
<dbReference type="EMBL" id="CP002382">
    <property type="protein sequence ID" value="AEP08460.1"/>
    <property type="molecule type" value="Genomic_DNA"/>
</dbReference>
<dbReference type="InterPro" id="IPR036513">
    <property type="entry name" value="STAS_dom_sf"/>
</dbReference>
<evidence type="ECO:0000313" key="2">
    <source>
        <dbReference type="Proteomes" id="UP000009286"/>
    </source>
</evidence>
<dbReference type="Proteomes" id="UP000009286">
    <property type="component" value="Chromosome"/>
</dbReference>
<dbReference type="SUPFAM" id="SSF52091">
    <property type="entry name" value="SpoIIaa-like"/>
    <property type="match status" value="1"/>
</dbReference>
<dbReference type="InterPro" id="IPR021866">
    <property type="entry name" value="SpoIIAA-like"/>
</dbReference>
<name>G2KMS3_MICAA</name>
<keyword evidence="2" id="KW-1185">Reference proteome</keyword>
<reference evidence="1 2" key="1">
    <citation type="journal article" date="2011" name="BMC Genomics">
        <title>Genomic insights into an obligate epibiotic bacterial predator: Micavibrio aeruginosavorus ARL-13.</title>
        <authorList>
            <person name="Wang Z."/>
            <person name="Kadouri D."/>
            <person name="Wu M."/>
        </authorList>
    </citation>
    <scope>NUCLEOTIDE SEQUENCE [LARGE SCALE GENOMIC DNA]</scope>
    <source>
        <strain evidence="1 2">ARL-13</strain>
    </source>
</reference>
<accession>G2KMS3</accession>
<dbReference type="Pfam" id="PF11964">
    <property type="entry name" value="SpoIIAA-like"/>
    <property type="match status" value="1"/>
</dbReference>
<evidence type="ECO:0008006" key="3">
    <source>
        <dbReference type="Google" id="ProtNLM"/>
    </source>
</evidence>
<dbReference type="HOGENOM" id="CLU_1873037_0_0_5"/>
<evidence type="ECO:0000313" key="1">
    <source>
        <dbReference type="EMBL" id="AEP08460.1"/>
    </source>
</evidence>
<sequence length="150" mass="16986">MDAGVQARNAMTNTKEKCVIILPQTEGDLFCARYDGVMNVPEYTEIFIKQSDAAIAKYGTIRLLIEFGPNFAGWDDEAAELNFKTVLRQCPHVRKLVYINPSKRTLAKAHMLLPADLKNNMRMFEAGQIAEAVEWMNRPERTDDHKNPAA</sequence>
<dbReference type="KEGG" id="mai:MICA_113"/>
<proteinExistence type="predicted"/>
<protein>
    <recommendedName>
        <fullName evidence="3">STAS/SEC14 domain-containing protein</fullName>
    </recommendedName>
</protein>